<dbReference type="AlphaFoldDB" id="A0A7I7VM52"/>
<dbReference type="InterPro" id="IPR021804">
    <property type="entry name" value="DUF3375"/>
</dbReference>
<proteinExistence type="predicted"/>
<dbReference type="Proteomes" id="UP000467201">
    <property type="component" value="Chromosome"/>
</dbReference>
<evidence type="ECO:0000313" key="2">
    <source>
        <dbReference type="Proteomes" id="UP000467201"/>
    </source>
</evidence>
<name>A0A7I7VM52_9MYCO</name>
<sequence length="498" mass="55763">MSTARRGQSGGNLSEVLPTLAVMDFTAVTALRDRHPAWRLLRAGNAALILSFLGEFFVEGNRGACAASQVADALDDHLYALNAENAEPQFPKDPRSYLEDWAATEAGYLRRFYPPGDDEVHYEVTPAFEKAYSWVLSLPGRSFVGTESRLHTVVALLRQIVHGTEVHAEVRLAELHRRRDEIDAEIAAVEAGDVAMLDATGVRDRYQQLSTTARELLSDFREVEENFRLLDRSAREKIAAWEGSKGELLAELVGSRSEITGSDQGRSFQSFYEFLLSEQRQAELADLLARVAGLDAIKVDHRIRDIHHDWSEAADRAQRTVRQISEQLRRFLDDQVWLENRRVLDLVRAVEAVALEVREKPPAFGLEVDEPGIDIALPFERPLYQPPVAVQVESHVAQATETVDADLLFTQTYIDQVRLAETIRAVLPENSSALLSDVVALHPIEQGAAEIVGYLALNDEELTIDLDDTDETVLEYPDAGDPDIIKRARLPKVTVRRR</sequence>
<reference evidence="1 2" key="1">
    <citation type="journal article" date="2019" name="Emerg. Microbes Infect.">
        <title>Comprehensive subspecies identification of 175 nontuberculous mycobacteria species based on 7547 genomic profiles.</title>
        <authorList>
            <person name="Matsumoto Y."/>
            <person name="Kinjo T."/>
            <person name="Motooka D."/>
            <person name="Nabeya D."/>
            <person name="Jung N."/>
            <person name="Uechi K."/>
            <person name="Horii T."/>
            <person name="Iida T."/>
            <person name="Fujita J."/>
            <person name="Nakamura S."/>
        </authorList>
    </citation>
    <scope>NUCLEOTIDE SEQUENCE [LARGE SCALE GENOMIC DNA]</scope>
    <source>
        <strain evidence="1 2">JCM 12405</strain>
    </source>
</reference>
<organism evidence="1 2">
    <name type="scientific">Mycolicibacterium doricum</name>
    <dbReference type="NCBI Taxonomy" id="126673"/>
    <lineage>
        <taxon>Bacteria</taxon>
        <taxon>Bacillati</taxon>
        <taxon>Actinomycetota</taxon>
        <taxon>Actinomycetes</taxon>
        <taxon>Mycobacteriales</taxon>
        <taxon>Mycobacteriaceae</taxon>
        <taxon>Mycolicibacterium</taxon>
    </lineage>
</organism>
<dbReference type="Pfam" id="PF11855">
    <property type="entry name" value="DUF3375"/>
    <property type="match status" value="1"/>
</dbReference>
<evidence type="ECO:0008006" key="3">
    <source>
        <dbReference type="Google" id="ProtNLM"/>
    </source>
</evidence>
<gene>
    <name evidence="1" type="ORF">MDOR_04930</name>
</gene>
<evidence type="ECO:0000313" key="1">
    <source>
        <dbReference type="EMBL" id="BBZ06324.1"/>
    </source>
</evidence>
<dbReference type="KEGG" id="mdr:MDOR_04930"/>
<dbReference type="EMBL" id="AP022605">
    <property type="protein sequence ID" value="BBZ06324.1"/>
    <property type="molecule type" value="Genomic_DNA"/>
</dbReference>
<protein>
    <recommendedName>
        <fullName evidence="3">DUF3375 domain-containing protein</fullName>
    </recommendedName>
</protein>
<accession>A0A7I7VM52</accession>